<dbReference type="AlphaFoldDB" id="A0AB39KZX1"/>
<dbReference type="RefSeq" id="WP_369044922.1">
    <property type="nucleotide sequence ID" value="NZ_CP163302.1"/>
</dbReference>
<proteinExistence type="predicted"/>
<accession>A0AB39KZX1</accession>
<dbReference type="KEGG" id="spue:AB5L97_12585"/>
<dbReference type="EMBL" id="CP163302">
    <property type="protein sequence ID" value="XDP44115.1"/>
    <property type="molecule type" value="Genomic_DNA"/>
</dbReference>
<feature type="transmembrane region" description="Helical" evidence="1">
    <location>
        <begin position="6"/>
        <end position="24"/>
    </location>
</feature>
<feature type="transmembrane region" description="Helical" evidence="1">
    <location>
        <begin position="31"/>
        <end position="55"/>
    </location>
</feature>
<keyword evidence="1" id="KW-0472">Membrane</keyword>
<name>A0AB39KZX1_9MICC</name>
<gene>
    <name evidence="2" type="ORF">AB5L97_12585</name>
</gene>
<evidence type="ECO:0000313" key="2">
    <source>
        <dbReference type="EMBL" id="XDP44115.1"/>
    </source>
</evidence>
<keyword evidence="1" id="KW-1133">Transmembrane helix</keyword>
<sequence>METVWSLVIVVLVVAAAGFIVWSLDHHHDVYGIVLPVGAAVALACLVWAVLIFAGTGYMAGLTWMPWALPMAVGIVAAVAVPIVVGRPRTKHDVALLTELLKRG</sequence>
<reference evidence="2" key="1">
    <citation type="submission" date="2024-07" db="EMBL/GenBank/DDBJ databases">
        <authorList>
            <person name="fu j."/>
        </authorList>
    </citation>
    <scope>NUCLEOTIDE SEQUENCE</scope>
    <source>
        <strain evidence="2">P10A9</strain>
    </source>
</reference>
<keyword evidence="1" id="KW-0812">Transmembrane</keyword>
<protein>
    <submittedName>
        <fullName evidence="2">Uncharacterized protein</fullName>
    </submittedName>
</protein>
<evidence type="ECO:0000256" key="1">
    <source>
        <dbReference type="SAM" id="Phobius"/>
    </source>
</evidence>
<feature type="transmembrane region" description="Helical" evidence="1">
    <location>
        <begin position="67"/>
        <end position="85"/>
    </location>
</feature>
<organism evidence="2">
    <name type="scientific">Sinomonas puerhi</name>
    <dbReference type="NCBI Taxonomy" id="3238584"/>
    <lineage>
        <taxon>Bacteria</taxon>
        <taxon>Bacillati</taxon>
        <taxon>Actinomycetota</taxon>
        <taxon>Actinomycetes</taxon>
        <taxon>Micrococcales</taxon>
        <taxon>Micrococcaceae</taxon>
        <taxon>Sinomonas</taxon>
    </lineage>
</organism>